<dbReference type="PROSITE" id="PS00375">
    <property type="entry name" value="UDPGT"/>
    <property type="match status" value="2"/>
</dbReference>
<dbReference type="AlphaFoldDB" id="A0A2U1KJF3"/>
<feature type="domain" description="Glycosyltransferase N-terminal" evidence="4">
    <location>
        <begin position="10"/>
        <end position="247"/>
    </location>
</feature>
<keyword evidence="6" id="KW-1185">Reference proteome</keyword>
<dbReference type="InterPro" id="IPR035595">
    <property type="entry name" value="UDP_glycos_trans_CS"/>
</dbReference>
<protein>
    <submittedName>
        <fullName evidence="5">UDP-glucuronosyl/UDP-glucosyltransferase</fullName>
    </submittedName>
</protein>
<accession>A0A2U1KJF3</accession>
<dbReference type="Pfam" id="PF00201">
    <property type="entry name" value="UDPGT"/>
    <property type="match status" value="2"/>
</dbReference>
<dbReference type="GO" id="GO:0035251">
    <property type="term" value="F:UDP-glucosyltransferase activity"/>
    <property type="evidence" value="ECO:0007669"/>
    <property type="project" value="TreeGrafter"/>
</dbReference>
<keyword evidence="3 5" id="KW-0808">Transferase</keyword>
<dbReference type="Proteomes" id="UP000245207">
    <property type="component" value="Unassembled WGS sequence"/>
</dbReference>
<evidence type="ECO:0000256" key="3">
    <source>
        <dbReference type="ARBA" id="ARBA00022679"/>
    </source>
</evidence>
<dbReference type="SUPFAM" id="SSF53756">
    <property type="entry name" value="UDP-Glycosyltransferase/glycogen phosphorylase"/>
    <property type="match status" value="2"/>
</dbReference>
<evidence type="ECO:0000259" key="4">
    <source>
        <dbReference type="Pfam" id="PF26168"/>
    </source>
</evidence>
<dbReference type="STRING" id="35608.A0A2U1KJF3"/>
<evidence type="ECO:0000256" key="1">
    <source>
        <dbReference type="ARBA" id="ARBA00009995"/>
    </source>
</evidence>
<dbReference type="CDD" id="cd03784">
    <property type="entry name" value="GT1_Gtf-like"/>
    <property type="match status" value="2"/>
</dbReference>
<dbReference type="FunFam" id="3.40.50.2000:FF:000047">
    <property type="entry name" value="Glycosyltransferase"/>
    <property type="match status" value="2"/>
</dbReference>
<dbReference type="Pfam" id="PF26168">
    <property type="entry name" value="Glyco_transf_N"/>
    <property type="match status" value="2"/>
</dbReference>
<keyword evidence="2" id="KW-0328">Glycosyltransferase</keyword>
<dbReference type="Gene3D" id="3.40.50.2000">
    <property type="entry name" value="Glycogen Phosphorylase B"/>
    <property type="match status" value="4"/>
</dbReference>
<dbReference type="OrthoDB" id="5835829at2759"/>
<sequence length="969" mass="109399">MVAPSTELHFVMFPLMAQGHIVPMVDIARILAEKGATVTIFATPLVANRFRPVISRAIEAKLKIQILELELQVAKVGLPEGCQSFEKLPSSDSSAKLFAAMDLLEQPAEDLVRKLSPPPDCIISDFLFPWTTDMARRFNIPRLVFHGPGCFWLVCMHAVFSSDKFKTIKLEEKFMLPGLPDQVEVTKLQITGTKEIKPEQMGFWVRATEAEKAAYGTVVHTFYELEPEYVKEYSKVKDTKVWCIGPVALSNKANLDIAERGNKAAINEHDCLKWLDEKEPGSVFYVCLGSITRLSTEQAIEIALGLESTNQPFLWFLRNKTQELEKWFSEVGFEERVKDRGLIVHGWAPQILILSHCAVGGFLTHCGWNSTLEGVSFGVPMVTWPHFADQFLNETFIVEILKIGVRIGVDIPELYGEEDKLEALVKKEDVKRAVECLMDKEDKEAKQRRKRARKLAEMAKRAMAEGGSSYVNEIEMVAPSTELHFVMFPLMAQGHIVPMVDIARILAEKGATVTIFATPLVANRFRPVISRAIEAKLKIQILELELQVAKVGLPEGCQSFEKLPSSDSSAKLFAAMDLLEQPAEDLVRKLSPPPDCIISDFLFPWTTDMARRFNIPRLVFHGPGCFWLVCMHAVFSSDKFKTIKLEEKFMLPGLPDQVEVTKLQITGTKEIKPEQMGFWVRATEAEKAAYGTVVHTFYELEPEYVKEYSKVKDTKVWCIGPVALSNKANLDIAERGNKAAINEHDCLKWLDEKEPGSVFYVCLGSITRLSTEQAIEIALGLESTNQPFLWFLRNKTQELEKWFSEVGFEERVKDRGLIVHGWAPQILILSHCAVGGFLTHCGWNSTLEGVSFGVPMVTWPHFADQFLNETFIVEILKIGVRIGVDIPELYGEEDKLEALVKKEDVKRAVECLMDKEDKEAKQRRKRARELAEMAKRAMAEGGSSYVNVSSLIQDITEFRNTQQLNHLHV</sequence>
<proteinExistence type="inferred from homology"/>
<comment type="similarity">
    <text evidence="1">Belongs to the UDP-glycosyltransferase family.</text>
</comment>
<gene>
    <name evidence="5" type="ORF">CTI12_AA596200</name>
</gene>
<evidence type="ECO:0000256" key="2">
    <source>
        <dbReference type="ARBA" id="ARBA00022676"/>
    </source>
</evidence>
<dbReference type="InterPro" id="IPR002213">
    <property type="entry name" value="UDP_glucos_trans"/>
</dbReference>
<dbReference type="PANTHER" id="PTHR48047:SF60">
    <property type="entry name" value="GLYCOSYLTRANSFERASE"/>
    <property type="match status" value="1"/>
</dbReference>
<dbReference type="EMBL" id="PKPP01017528">
    <property type="protein sequence ID" value="PWA36889.1"/>
    <property type="molecule type" value="Genomic_DNA"/>
</dbReference>
<evidence type="ECO:0000313" key="5">
    <source>
        <dbReference type="EMBL" id="PWA36889.1"/>
    </source>
</evidence>
<dbReference type="InterPro" id="IPR058980">
    <property type="entry name" value="Glyco_transf_N"/>
</dbReference>
<reference evidence="5 6" key="1">
    <citation type="journal article" date="2018" name="Mol. Plant">
        <title>The genome of Artemisia annua provides insight into the evolution of Asteraceae family and artemisinin biosynthesis.</title>
        <authorList>
            <person name="Shen Q."/>
            <person name="Zhang L."/>
            <person name="Liao Z."/>
            <person name="Wang S."/>
            <person name="Yan T."/>
            <person name="Shi P."/>
            <person name="Liu M."/>
            <person name="Fu X."/>
            <person name="Pan Q."/>
            <person name="Wang Y."/>
            <person name="Lv Z."/>
            <person name="Lu X."/>
            <person name="Zhang F."/>
            <person name="Jiang W."/>
            <person name="Ma Y."/>
            <person name="Chen M."/>
            <person name="Hao X."/>
            <person name="Li L."/>
            <person name="Tang Y."/>
            <person name="Lv G."/>
            <person name="Zhou Y."/>
            <person name="Sun X."/>
            <person name="Brodelius P.E."/>
            <person name="Rose J.K.C."/>
            <person name="Tang K."/>
        </authorList>
    </citation>
    <scope>NUCLEOTIDE SEQUENCE [LARGE SCALE GENOMIC DNA]</scope>
    <source>
        <strain evidence="6">cv. Huhao1</strain>
        <tissue evidence="5">Leaf</tissue>
    </source>
</reference>
<comment type="caution">
    <text evidence="5">The sequence shown here is derived from an EMBL/GenBank/DDBJ whole genome shotgun (WGS) entry which is preliminary data.</text>
</comment>
<organism evidence="5 6">
    <name type="scientific">Artemisia annua</name>
    <name type="common">Sweet wormwood</name>
    <dbReference type="NCBI Taxonomy" id="35608"/>
    <lineage>
        <taxon>Eukaryota</taxon>
        <taxon>Viridiplantae</taxon>
        <taxon>Streptophyta</taxon>
        <taxon>Embryophyta</taxon>
        <taxon>Tracheophyta</taxon>
        <taxon>Spermatophyta</taxon>
        <taxon>Magnoliopsida</taxon>
        <taxon>eudicotyledons</taxon>
        <taxon>Gunneridae</taxon>
        <taxon>Pentapetalae</taxon>
        <taxon>asterids</taxon>
        <taxon>campanulids</taxon>
        <taxon>Asterales</taxon>
        <taxon>Asteraceae</taxon>
        <taxon>Asteroideae</taxon>
        <taxon>Anthemideae</taxon>
        <taxon>Artemisiinae</taxon>
        <taxon>Artemisia</taxon>
    </lineage>
</organism>
<feature type="domain" description="Glycosyltransferase N-terminal" evidence="4">
    <location>
        <begin position="485"/>
        <end position="722"/>
    </location>
</feature>
<name>A0A2U1KJF3_ARTAN</name>
<dbReference type="PANTHER" id="PTHR48047">
    <property type="entry name" value="GLYCOSYLTRANSFERASE"/>
    <property type="match status" value="1"/>
</dbReference>
<evidence type="ECO:0000313" key="6">
    <source>
        <dbReference type="Proteomes" id="UP000245207"/>
    </source>
</evidence>
<dbReference type="FunFam" id="3.40.50.2000:FF:000071">
    <property type="entry name" value="Glycosyltransferase"/>
    <property type="match status" value="2"/>
</dbReference>